<dbReference type="EMBL" id="BMKA01000002">
    <property type="protein sequence ID" value="GGA18128.1"/>
    <property type="molecule type" value="Genomic_DNA"/>
</dbReference>
<comment type="caution">
    <text evidence="1">The sequence shown here is derived from an EMBL/GenBank/DDBJ whole genome shotgun (WGS) entry which is preliminary data.</text>
</comment>
<reference evidence="1" key="2">
    <citation type="submission" date="2020-09" db="EMBL/GenBank/DDBJ databases">
        <authorList>
            <person name="Sun Q."/>
            <person name="Zhou Y."/>
        </authorList>
    </citation>
    <scope>NUCLEOTIDE SEQUENCE</scope>
    <source>
        <strain evidence="1">CGMCC 1.15880</strain>
    </source>
</reference>
<accession>A0A916VPU3</accession>
<proteinExistence type="predicted"/>
<gene>
    <name evidence="1" type="ORF">GCM10011498_18470</name>
</gene>
<reference evidence="1" key="1">
    <citation type="journal article" date="2014" name="Int. J. Syst. Evol. Microbiol.">
        <title>Complete genome sequence of Corynebacterium casei LMG S-19264T (=DSM 44701T), isolated from a smear-ripened cheese.</title>
        <authorList>
            <consortium name="US DOE Joint Genome Institute (JGI-PGF)"/>
            <person name="Walter F."/>
            <person name="Albersmeier A."/>
            <person name="Kalinowski J."/>
            <person name="Ruckert C."/>
        </authorList>
    </citation>
    <scope>NUCLEOTIDE SEQUENCE</scope>
    <source>
        <strain evidence="1">CGMCC 1.15880</strain>
    </source>
</reference>
<organism evidence="1 2">
    <name type="scientific">Neptunicoccus cionae</name>
    <dbReference type="NCBI Taxonomy" id="2035344"/>
    <lineage>
        <taxon>Bacteria</taxon>
        <taxon>Pseudomonadati</taxon>
        <taxon>Pseudomonadota</taxon>
        <taxon>Alphaproteobacteria</taxon>
        <taxon>Rhodobacterales</taxon>
        <taxon>Paracoccaceae</taxon>
        <taxon>Neptunicoccus</taxon>
    </lineage>
</organism>
<dbReference type="Proteomes" id="UP000628017">
    <property type="component" value="Unassembled WGS sequence"/>
</dbReference>
<evidence type="ECO:0000313" key="2">
    <source>
        <dbReference type="Proteomes" id="UP000628017"/>
    </source>
</evidence>
<dbReference type="AlphaFoldDB" id="A0A916VPU3"/>
<keyword evidence="2" id="KW-1185">Reference proteome</keyword>
<sequence length="160" mass="17604">MFITIAGLFFGAEVQALSCMRPNLAEAFNRFQASDDTYVIALGKVRPTDKQPPYVEGRPRKMAAELSGRFMGLDGFGAQTSRSMTIQTHCLAHWCGGLPASPDQEQLMFLRRAADGLILDMQACPDGSLTLPTKDRIELLQSCLKQGKCTGSDLQKMETR</sequence>
<name>A0A916VPU3_9RHOB</name>
<protein>
    <submittedName>
        <fullName evidence="1">Uncharacterized protein</fullName>
    </submittedName>
</protein>
<evidence type="ECO:0000313" key="1">
    <source>
        <dbReference type="EMBL" id="GGA18128.1"/>
    </source>
</evidence>